<reference evidence="3 4" key="1">
    <citation type="submission" date="2023-05" db="EMBL/GenBank/DDBJ databases">
        <title>Adaptations of aquatic viruses from atmosphere-close ecosystems of the Central Arctic Ocean.</title>
        <authorList>
            <person name="Rahlff J."/>
            <person name="Holmfeldt K."/>
        </authorList>
    </citation>
    <scope>NUCLEOTIDE SEQUENCE [LARGE SCALE GENOMIC DNA]</scope>
    <source>
        <strain evidence="3 4">Arc14</strain>
    </source>
</reference>
<dbReference type="EMBL" id="JASMRN010000002">
    <property type="protein sequence ID" value="MEZ7514278.1"/>
    <property type="molecule type" value="Genomic_DNA"/>
</dbReference>
<feature type="transmembrane region" description="Helical" evidence="1">
    <location>
        <begin position="275"/>
        <end position="294"/>
    </location>
</feature>
<dbReference type="Pfam" id="PF13387">
    <property type="entry name" value="Lnb_N"/>
    <property type="match status" value="1"/>
</dbReference>
<protein>
    <submittedName>
        <fullName evidence="3">DUF4105 domain-containing protein</fullName>
    </submittedName>
</protein>
<accession>A0ABV4KCT1</accession>
<feature type="transmembrane region" description="Helical" evidence="1">
    <location>
        <begin position="326"/>
        <end position="344"/>
    </location>
</feature>
<name>A0ABV4KCT1_9FLAO</name>
<proteinExistence type="predicted"/>
<feature type="transmembrane region" description="Helical" evidence="1">
    <location>
        <begin position="249"/>
        <end position="268"/>
    </location>
</feature>
<feature type="domain" description="Lnb N-terminal periplasmic" evidence="2">
    <location>
        <begin position="30"/>
        <end position="170"/>
    </location>
</feature>
<keyword evidence="1" id="KW-0472">Membrane</keyword>
<gene>
    <name evidence="3" type="ORF">QO192_03170</name>
</gene>
<feature type="transmembrane region" description="Helical" evidence="1">
    <location>
        <begin position="300"/>
        <end position="319"/>
    </location>
</feature>
<evidence type="ECO:0000259" key="2">
    <source>
        <dbReference type="Pfam" id="PF13387"/>
    </source>
</evidence>
<dbReference type="RefSeq" id="WP_339657149.1">
    <property type="nucleotide sequence ID" value="NZ_CAXBLC010000015.1"/>
</dbReference>
<organism evidence="3 4">
    <name type="scientific">Flavobacterium frigidarium</name>
    <dbReference type="NCBI Taxonomy" id="99286"/>
    <lineage>
        <taxon>Bacteria</taxon>
        <taxon>Pseudomonadati</taxon>
        <taxon>Bacteroidota</taxon>
        <taxon>Flavobacteriia</taxon>
        <taxon>Flavobacteriales</taxon>
        <taxon>Flavobacteriaceae</taxon>
        <taxon>Flavobacterium</taxon>
    </lineage>
</organism>
<dbReference type="InterPro" id="IPR025178">
    <property type="entry name" value="Lnb_N"/>
</dbReference>
<keyword evidence="4" id="KW-1185">Reference proteome</keyword>
<comment type="caution">
    <text evidence="3">The sequence shown here is derived from an EMBL/GenBank/DDBJ whole genome shotgun (WGS) entry which is preliminary data.</text>
</comment>
<evidence type="ECO:0000313" key="3">
    <source>
        <dbReference type="EMBL" id="MEZ7514278.1"/>
    </source>
</evidence>
<evidence type="ECO:0000313" key="4">
    <source>
        <dbReference type="Proteomes" id="UP001568894"/>
    </source>
</evidence>
<keyword evidence="1" id="KW-0812">Transmembrane</keyword>
<dbReference type="Proteomes" id="UP001568894">
    <property type="component" value="Unassembled WGS sequence"/>
</dbReference>
<feature type="transmembrane region" description="Helical" evidence="1">
    <location>
        <begin position="350"/>
        <end position="369"/>
    </location>
</feature>
<sequence>MKFSTHLLVICFLLGLFSISKTYSQERTLSANSKISILTCGTANEAYSLFGHTAIRISDPENFIDVVYNYGAFDFSTPNFVLKFIKGDLQYFAAIHPYSDFINEYTYEHRDVYEQQLQISLPLRQDLYNNLQQSLTSGESYYTYKFIDKNCTSMVVDIINKSLKQNIVVKKGDTAITYRSILYPYFDNHFYEKLGTSIIFGKKVDQDGTQIFLPFELLESLKKINYNGQKLVTQTIPVLTFEKQIESSWWNNPYSYLIALLLILILNIKKLNQFYFLLLSLIGLFFIFAGFYSFHEELAWNYNVLLFNPLLLVLLFFTLTNNSRYIYKLAIANLICLVIYLILLANKAHLLIVLPMIITSGVLLVRTAIKNKKRIPIII</sequence>
<evidence type="ECO:0000256" key="1">
    <source>
        <dbReference type="SAM" id="Phobius"/>
    </source>
</evidence>
<keyword evidence="1" id="KW-1133">Transmembrane helix</keyword>